<proteinExistence type="predicted"/>
<accession>A0ABM1BGH0</accession>
<keyword evidence="1" id="KW-1185">Reference proteome</keyword>
<name>A0ABM1BGH0_LIMPO</name>
<dbReference type="RefSeq" id="XP_013781527.1">
    <property type="nucleotide sequence ID" value="XM_013926073.1"/>
</dbReference>
<evidence type="ECO:0000313" key="2">
    <source>
        <dbReference type="RefSeq" id="XP_013781527.1"/>
    </source>
</evidence>
<protein>
    <submittedName>
        <fullName evidence="2">Uncharacterized protein LOC106465834</fullName>
    </submittedName>
</protein>
<dbReference type="PANTHER" id="PTHR46238">
    <property type="entry name" value="REVERSE TRANSCRIPTASE DOMAIN-CONTAINING PROTEIN"/>
    <property type="match status" value="1"/>
</dbReference>
<dbReference type="Proteomes" id="UP000694941">
    <property type="component" value="Unplaced"/>
</dbReference>
<dbReference type="PANTHER" id="PTHR46238:SF8">
    <property type="entry name" value="ENDONUCLEASE_EXONUCLEASE_PHOSPHATASE DOMAIN-CONTAINING PROTEIN"/>
    <property type="match status" value="1"/>
</dbReference>
<reference evidence="2" key="1">
    <citation type="submission" date="2025-08" db="UniProtKB">
        <authorList>
            <consortium name="RefSeq"/>
        </authorList>
    </citation>
    <scope>IDENTIFICATION</scope>
    <source>
        <tissue evidence="2">Muscle</tissue>
    </source>
</reference>
<dbReference type="GeneID" id="106465834"/>
<evidence type="ECO:0000313" key="1">
    <source>
        <dbReference type="Proteomes" id="UP000694941"/>
    </source>
</evidence>
<sequence length="147" mass="16960">MLPLSENLIVTALIDFRYLGNTIQSEGGSEKTVRDRMQAGWEGEYNEVAKVTCHKNLPKALKAKVYKTVTTPVLFCGALTWILKKKGEGLLIRTEMRMLRWLMGVSLKEKRTNKEVNEMGGVCKIEEKAREARLRWCDMKRRVENKQ</sequence>
<organism evidence="1 2">
    <name type="scientific">Limulus polyphemus</name>
    <name type="common">Atlantic horseshoe crab</name>
    <dbReference type="NCBI Taxonomy" id="6850"/>
    <lineage>
        <taxon>Eukaryota</taxon>
        <taxon>Metazoa</taxon>
        <taxon>Ecdysozoa</taxon>
        <taxon>Arthropoda</taxon>
        <taxon>Chelicerata</taxon>
        <taxon>Merostomata</taxon>
        <taxon>Xiphosura</taxon>
        <taxon>Limulidae</taxon>
        <taxon>Limulus</taxon>
    </lineage>
</organism>
<gene>
    <name evidence="2" type="primary">LOC106465834</name>
</gene>